<evidence type="ECO:0000313" key="3">
    <source>
        <dbReference type="Proteomes" id="UP000016517"/>
    </source>
</evidence>
<comment type="caution">
    <text evidence="2">The sequence shown here is derived from an EMBL/GenBank/DDBJ whole genome shotgun (WGS) entry which is preliminary data.</text>
</comment>
<keyword evidence="1" id="KW-0812">Transmembrane</keyword>
<sequence>MAISTEIANEGYQFVPVYTVAALFYWALAIIIELIFHKLEHHTSHYLVS</sequence>
<dbReference type="AlphaFoldDB" id="A0AAV3K1D6"/>
<organism evidence="2 3">
    <name type="scientific">Acinetobacter baumannii EGD-HP18</name>
    <dbReference type="NCBI Taxonomy" id="1358412"/>
    <lineage>
        <taxon>Bacteria</taxon>
        <taxon>Pseudomonadati</taxon>
        <taxon>Pseudomonadota</taxon>
        <taxon>Gammaproteobacteria</taxon>
        <taxon>Moraxellales</taxon>
        <taxon>Moraxellaceae</taxon>
        <taxon>Acinetobacter</taxon>
        <taxon>Acinetobacter calcoaceticus/baumannii complex</taxon>
    </lineage>
</organism>
<keyword evidence="1" id="KW-0472">Membrane</keyword>
<dbReference type="EMBL" id="AVST01000040">
    <property type="protein sequence ID" value="ERH70480.1"/>
    <property type="molecule type" value="Genomic_DNA"/>
</dbReference>
<keyword evidence="1" id="KW-1133">Transmembrane helix</keyword>
<evidence type="ECO:0000256" key="1">
    <source>
        <dbReference type="SAM" id="Phobius"/>
    </source>
</evidence>
<evidence type="ECO:0008006" key="4">
    <source>
        <dbReference type="Google" id="ProtNLM"/>
    </source>
</evidence>
<protein>
    <recommendedName>
        <fullName evidence="4">Amino acid ABC transporter permease</fullName>
    </recommendedName>
</protein>
<proteinExistence type="predicted"/>
<reference evidence="2 3" key="1">
    <citation type="submission" date="2013-08" db="EMBL/GenBank/DDBJ databases">
        <title>Study of Ammonical-Nitrogen removal by Nitrification Denitrification process using lab isolates.</title>
        <authorList>
            <person name="Khardenavis A.A."/>
            <person name="Pal R.R."/>
            <person name="Kapley A."/>
            <person name="Qureshi A."/>
            <person name="Purohit H.J."/>
        </authorList>
    </citation>
    <scope>NUCLEOTIDE SEQUENCE [LARGE SCALE GENOMIC DNA]</scope>
    <source>
        <strain evidence="2 3">EGD-HP18</strain>
    </source>
</reference>
<feature type="transmembrane region" description="Helical" evidence="1">
    <location>
        <begin position="15"/>
        <end position="36"/>
    </location>
</feature>
<name>A0AAV3K1D6_ACIBA</name>
<evidence type="ECO:0000313" key="2">
    <source>
        <dbReference type="EMBL" id="ERH70480.1"/>
    </source>
</evidence>
<dbReference type="Proteomes" id="UP000016517">
    <property type="component" value="Unassembled WGS sequence"/>
</dbReference>
<accession>A0AAV3K1D6</accession>
<gene>
    <name evidence="2" type="ORF">N173_20425</name>
</gene>